<keyword evidence="1" id="KW-0812">Transmembrane</keyword>
<comment type="caution">
    <text evidence="2">The sequence shown here is derived from an EMBL/GenBank/DDBJ whole genome shotgun (WGS) entry which is preliminary data.</text>
</comment>
<name>A0A928UZN7_9SPHI</name>
<dbReference type="Proteomes" id="UP000616201">
    <property type="component" value="Unassembled WGS sequence"/>
</dbReference>
<evidence type="ECO:0000313" key="3">
    <source>
        <dbReference type="Proteomes" id="UP000616201"/>
    </source>
</evidence>
<feature type="transmembrane region" description="Helical" evidence="1">
    <location>
        <begin position="108"/>
        <end position="125"/>
    </location>
</feature>
<sequence>MYILYKPLAIIGTSIVALSAVFCPFLRVPLIGNWNLYQTDMRLFLITYGLLGICTFLFFIRKIQAFRIMTFVLALWAILAMVAVYFTINNYFGFKFIDGILSKTIHFKWGWFVFFIGIITLMVSTKKVQLKEPVQETDGMLA</sequence>
<feature type="transmembrane region" description="Helical" evidence="1">
    <location>
        <begin position="7"/>
        <end position="31"/>
    </location>
</feature>
<dbReference type="EMBL" id="PRDK01000004">
    <property type="protein sequence ID" value="MBE8713494.1"/>
    <property type="molecule type" value="Genomic_DNA"/>
</dbReference>
<dbReference type="RefSeq" id="WP_196935433.1">
    <property type="nucleotide sequence ID" value="NZ_MU158698.1"/>
</dbReference>
<gene>
    <name evidence="2" type="ORF">C4F49_07370</name>
</gene>
<protein>
    <submittedName>
        <fullName evidence="2">Uncharacterized protein</fullName>
    </submittedName>
</protein>
<keyword evidence="1" id="KW-1133">Transmembrane helix</keyword>
<evidence type="ECO:0000256" key="1">
    <source>
        <dbReference type="SAM" id="Phobius"/>
    </source>
</evidence>
<evidence type="ECO:0000313" key="2">
    <source>
        <dbReference type="EMBL" id="MBE8713494.1"/>
    </source>
</evidence>
<organism evidence="2 3">
    <name type="scientific">Sphingobacterium hungaricum</name>
    <dbReference type="NCBI Taxonomy" id="2082723"/>
    <lineage>
        <taxon>Bacteria</taxon>
        <taxon>Pseudomonadati</taxon>
        <taxon>Bacteroidota</taxon>
        <taxon>Sphingobacteriia</taxon>
        <taxon>Sphingobacteriales</taxon>
        <taxon>Sphingobacteriaceae</taxon>
        <taxon>Sphingobacterium</taxon>
    </lineage>
</organism>
<keyword evidence="1" id="KW-0472">Membrane</keyword>
<feature type="transmembrane region" description="Helical" evidence="1">
    <location>
        <begin position="68"/>
        <end position="88"/>
    </location>
</feature>
<keyword evidence="3" id="KW-1185">Reference proteome</keyword>
<reference evidence="2" key="1">
    <citation type="submission" date="2018-02" db="EMBL/GenBank/DDBJ databases">
        <authorList>
            <person name="Vasarhelyi B.M."/>
            <person name="Deshmukh S."/>
            <person name="Balint B."/>
            <person name="Kukolya J."/>
        </authorList>
    </citation>
    <scope>NUCLEOTIDE SEQUENCE</scope>
    <source>
        <strain evidence="2">KB22</strain>
    </source>
</reference>
<accession>A0A928UZN7</accession>
<feature type="transmembrane region" description="Helical" evidence="1">
    <location>
        <begin position="43"/>
        <end position="61"/>
    </location>
</feature>
<proteinExistence type="predicted"/>
<dbReference type="AlphaFoldDB" id="A0A928UZN7"/>